<gene>
    <name evidence="2" type="ORF">LP43_2419</name>
</gene>
<evidence type="ECO:0000313" key="2">
    <source>
        <dbReference type="EMBL" id="KGM05856.1"/>
    </source>
</evidence>
<dbReference type="Proteomes" id="UP000029999">
    <property type="component" value="Unassembled WGS sequence"/>
</dbReference>
<evidence type="ECO:0000256" key="1">
    <source>
        <dbReference type="SAM" id="Coils"/>
    </source>
</evidence>
<feature type="coiled-coil region" evidence="1">
    <location>
        <begin position="57"/>
        <end position="91"/>
    </location>
</feature>
<name>A0A0A0BD33_9GAMM</name>
<proteinExistence type="predicted"/>
<dbReference type="AlphaFoldDB" id="A0A0A0BD33"/>
<evidence type="ECO:0000313" key="3">
    <source>
        <dbReference type="Proteomes" id="UP000029999"/>
    </source>
</evidence>
<evidence type="ECO:0008006" key="4">
    <source>
        <dbReference type="Google" id="ProtNLM"/>
    </source>
</evidence>
<reference evidence="2 3" key="1">
    <citation type="submission" date="2014-09" db="EMBL/GenBank/DDBJ databases">
        <authorList>
            <person name="Grob C."/>
            <person name="Taubert M."/>
            <person name="Howat A.M."/>
            <person name="Burns O.J."/>
            <person name="Dixon J.L."/>
            <person name="Chen Y."/>
            <person name="Murrell J.C."/>
        </authorList>
    </citation>
    <scope>NUCLEOTIDE SEQUENCE [LARGE SCALE GENOMIC DNA]</scope>
    <source>
        <strain evidence="2">L4</strain>
    </source>
</reference>
<dbReference type="STRING" id="392484.LP43_2419"/>
<protein>
    <recommendedName>
        <fullName evidence="4">DUF4124 domain-containing protein</fullName>
    </recommendedName>
</protein>
<keyword evidence="1" id="KW-0175">Coiled coil</keyword>
<feature type="coiled-coil region" evidence="1">
    <location>
        <begin position="163"/>
        <end position="197"/>
    </location>
</feature>
<organism evidence="2 3">
    <name type="scientific">Methylophaga thiooxydans</name>
    <dbReference type="NCBI Taxonomy" id="392484"/>
    <lineage>
        <taxon>Bacteria</taxon>
        <taxon>Pseudomonadati</taxon>
        <taxon>Pseudomonadota</taxon>
        <taxon>Gammaproteobacteria</taxon>
        <taxon>Thiotrichales</taxon>
        <taxon>Piscirickettsiaceae</taxon>
        <taxon>Methylophaga</taxon>
    </lineage>
</organism>
<sequence>MLTISLSAIADRLYRFPDENGVLTLSRSLPPEAAQKGYVILDDKTMRVIERVAPAPTEEEIAEIKAQQAKAKEQEKQAKLEAEKAQKHRQQQANFDRTLLITYPTEQDLIDARDKDINYRKEQIDLHLAKLPKLEQHLIAVQKQAAARELSGSKISDNMQKRLDAAHEEIAIRNQAIQQYRAEIESLSAEYATELERLRYLLQRRSERNN</sequence>
<accession>A0A0A0BD33</accession>
<dbReference type="EMBL" id="JRQD01000007">
    <property type="protein sequence ID" value="KGM05856.1"/>
    <property type="molecule type" value="Genomic_DNA"/>
</dbReference>
<comment type="caution">
    <text evidence="2">The sequence shown here is derived from an EMBL/GenBank/DDBJ whole genome shotgun (WGS) entry which is preliminary data.</text>
</comment>